<dbReference type="Proteomes" id="UP000597761">
    <property type="component" value="Unassembled WGS sequence"/>
</dbReference>
<dbReference type="RefSeq" id="WP_188667920.1">
    <property type="nucleotide sequence ID" value="NZ_BMJI01000008.1"/>
</dbReference>
<name>A0ABQ1P4B2_9MICC</name>
<reference evidence="2" key="1">
    <citation type="journal article" date="2019" name="Int. J. Syst. Evol. Microbiol.">
        <title>The Global Catalogue of Microorganisms (GCM) 10K type strain sequencing project: providing services to taxonomists for standard genome sequencing and annotation.</title>
        <authorList>
            <consortium name="The Broad Institute Genomics Platform"/>
            <consortium name="The Broad Institute Genome Sequencing Center for Infectious Disease"/>
            <person name="Wu L."/>
            <person name="Ma J."/>
        </authorList>
    </citation>
    <scope>NUCLEOTIDE SEQUENCE [LARGE SCALE GENOMIC DNA]</scope>
    <source>
        <strain evidence="2">CGMCC 1.15480</strain>
    </source>
</reference>
<gene>
    <name evidence="1" type="ORF">GCM10011512_17120</name>
</gene>
<evidence type="ECO:0000313" key="1">
    <source>
        <dbReference type="EMBL" id="GGC90680.1"/>
    </source>
</evidence>
<evidence type="ECO:0000313" key="2">
    <source>
        <dbReference type="Proteomes" id="UP000597761"/>
    </source>
</evidence>
<organism evidence="1 2">
    <name type="scientific">Tersicoccus solisilvae</name>
    <dbReference type="NCBI Taxonomy" id="1882339"/>
    <lineage>
        <taxon>Bacteria</taxon>
        <taxon>Bacillati</taxon>
        <taxon>Actinomycetota</taxon>
        <taxon>Actinomycetes</taxon>
        <taxon>Micrococcales</taxon>
        <taxon>Micrococcaceae</taxon>
        <taxon>Tersicoccus</taxon>
    </lineage>
</organism>
<evidence type="ECO:0008006" key="3">
    <source>
        <dbReference type="Google" id="ProtNLM"/>
    </source>
</evidence>
<protein>
    <recommendedName>
        <fullName evidence="3">Htaa domain-containing protein</fullName>
    </recommendedName>
</protein>
<sequence length="216" mass="22396">MSAPVRDRFDGYIAGFGTGVGLRVVVGHWRTSPFGAFTDVMLQGQDGTRTLVAPDAAIADYVGATYRFDEVRIAAVSCGIAPVIPTDRNTGDGALTATLDLAADGLDVTVGIGRRTGWGRLLHLVPGPLAAAPAWLRLIDPVAGRLVRGVHTAGTAGAGRREYYGVRDLHAVVSVVGEDDGTDLGGLTPLHPPVTFGFSSAPAAPSLARVTTTIIR</sequence>
<comment type="caution">
    <text evidence="1">The sequence shown here is derived from an EMBL/GenBank/DDBJ whole genome shotgun (WGS) entry which is preliminary data.</text>
</comment>
<accession>A0ABQ1P4B2</accession>
<keyword evidence="2" id="KW-1185">Reference proteome</keyword>
<proteinExistence type="predicted"/>
<dbReference type="EMBL" id="BMJI01000008">
    <property type="protein sequence ID" value="GGC90680.1"/>
    <property type="molecule type" value="Genomic_DNA"/>
</dbReference>